<evidence type="ECO:0000313" key="2">
    <source>
        <dbReference type="EMBL" id="SCF06876.1"/>
    </source>
</evidence>
<protein>
    <submittedName>
        <fullName evidence="2">Uncharacterized conserved protein YukE</fullName>
    </submittedName>
</protein>
<evidence type="ECO:0000313" key="3">
    <source>
        <dbReference type="Proteomes" id="UP000198243"/>
    </source>
</evidence>
<sequence>MTANPLIATASDTPPSSWAGIWICEDIELIAQGVRDGSWIDGSLGVVNAGLDALAVVSDPVSALLQYGIAWLIEHVKPLGEALDWLAGNPAEIVAHAQTWRNVAASLREEAAGLAAAVRADVAGWGGSAGPAYRAWNAQQTQAITGLASGADTLAAITEGAAGLVAAIRLLVRDAIATCVSRLIVYAGELVLTGGLATPLVVEQVVTTVASWGARIARLLRGLLASLRRLVPEIRRLGDLIEMLKQVLSCSRRTGPDPDDLARVRGRGRGPRMPMNMESVQAIAAKYGSDVSGITFTINNRISGVCGVTKPDQSVMLCREAFRSEEDLARTLEHERFHVSELQDGSPYPTTRDRADAFEDRAYAHEEQWWSSHRIRPEGTS</sequence>
<keyword evidence="3" id="KW-1185">Reference proteome</keyword>
<evidence type="ECO:0000259" key="1">
    <source>
        <dbReference type="Pfam" id="PF25547"/>
    </source>
</evidence>
<name>A0A1C4XEK5_9ACTN</name>
<dbReference type="InterPro" id="IPR036689">
    <property type="entry name" value="ESAT-6-like_sf"/>
</dbReference>
<dbReference type="Proteomes" id="UP000198243">
    <property type="component" value="Chromosome I"/>
</dbReference>
<dbReference type="AlphaFoldDB" id="A0A1C4XEK5"/>
<organism evidence="2 3">
    <name type="scientific">Micromonospora coriariae</name>
    <dbReference type="NCBI Taxonomy" id="285665"/>
    <lineage>
        <taxon>Bacteria</taxon>
        <taxon>Bacillati</taxon>
        <taxon>Actinomycetota</taxon>
        <taxon>Actinomycetes</taxon>
        <taxon>Micromonosporales</taxon>
        <taxon>Micromonosporaceae</taxon>
        <taxon>Micromonospora</taxon>
    </lineage>
</organism>
<accession>A0A1C4XEK5</accession>
<gene>
    <name evidence="2" type="ORF">GA0070607_5139</name>
</gene>
<proteinExistence type="predicted"/>
<feature type="domain" description="Outer membrane channel protein CpnT-like N-terminal" evidence="1">
    <location>
        <begin position="70"/>
        <end position="210"/>
    </location>
</feature>
<dbReference type="RefSeq" id="WP_231930338.1">
    <property type="nucleotide sequence ID" value="NZ_LT607412.1"/>
</dbReference>
<dbReference type="EMBL" id="LT607412">
    <property type="protein sequence ID" value="SCF06876.1"/>
    <property type="molecule type" value="Genomic_DNA"/>
</dbReference>
<reference evidence="3" key="1">
    <citation type="submission" date="2016-06" db="EMBL/GenBank/DDBJ databases">
        <authorList>
            <person name="Varghese N."/>
            <person name="Submissions Spin"/>
        </authorList>
    </citation>
    <scope>NUCLEOTIDE SEQUENCE [LARGE SCALE GENOMIC DNA]</scope>
    <source>
        <strain evidence="3">DSM 44875</strain>
    </source>
</reference>
<dbReference type="Pfam" id="PF25547">
    <property type="entry name" value="WXG100_2"/>
    <property type="match status" value="1"/>
</dbReference>
<dbReference type="InterPro" id="IPR057746">
    <property type="entry name" value="CpnT-like_N"/>
</dbReference>
<dbReference type="SUPFAM" id="SSF140453">
    <property type="entry name" value="EsxAB dimer-like"/>
    <property type="match status" value="1"/>
</dbReference>